<evidence type="ECO:0000313" key="3">
    <source>
        <dbReference type="EMBL" id="COV87689.1"/>
    </source>
</evidence>
<protein>
    <submittedName>
        <fullName evidence="2">Uncharacterized protein</fullName>
    </submittedName>
</protein>
<dbReference type="EMBL" id="CHKL01000059">
    <property type="protein sequence ID" value="COV87689.1"/>
    <property type="molecule type" value="Genomic_DNA"/>
</dbReference>
<accession>A0A655FW52</accession>
<gene>
    <name evidence="2" type="ORF">ERS007661_03841</name>
    <name evidence="3" type="ORF">ERS007741_00856</name>
</gene>
<reference evidence="4 5" key="1">
    <citation type="submission" date="2015-03" db="EMBL/GenBank/DDBJ databases">
        <authorList>
            <consortium name="Pathogen Informatics"/>
        </authorList>
    </citation>
    <scope>NUCLEOTIDE SEQUENCE [LARGE SCALE GENOMIC DNA]</scope>
    <source>
        <strain evidence="2 4">D00501624</strain>
        <strain evidence="3 5">P00601463</strain>
    </source>
</reference>
<proteinExistence type="predicted"/>
<dbReference type="AlphaFoldDB" id="A0A655FW52"/>
<evidence type="ECO:0000256" key="1">
    <source>
        <dbReference type="SAM" id="MobiDB-lite"/>
    </source>
</evidence>
<feature type="region of interest" description="Disordered" evidence="1">
    <location>
        <begin position="1"/>
        <end position="41"/>
    </location>
</feature>
<organism evidence="2 4">
    <name type="scientific">Mycobacterium tuberculosis</name>
    <dbReference type="NCBI Taxonomy" id="1773"/>
    <lineage>
        <taxon>Bacteria</taxon>
        <taxon>Bacillati</taxon>
        <taxon>Actinomycetota</taxon>
        <taxon>Actinomycetes</taxon>
        <taxon>Mycobacteriales</taxon>
        <taxon>Mycobacteriaceae</taxon>
        <taxon>Mycobacterium</taxon>
        <taxon>Mycobacterium tuberculosis complex</taxon>
    </lineage>
</organism>
<evidence type="ECO:0000313" key="5">
    <source>
        <dbReference type="Proteomes" id="UP000048600"/>
    </source>
</evidence>
<name>A0A655FW52_MYCTX</name>
<evidence type="ECO:0000313" key="2">
    <source>
        <dbReference type="EMBL" id="CNW33193.1"/>
    </source>
</evidence>
<dbReference type="Proteomes" id="UP000048600">
    <property type="component" value="Unassembled WGS sequence"/>
</dbReference>
<dbReference type="EMBL" id="CQQC01001899">
    <property type="protein sequence ID" value="CNW33193.1"/>
    <property type="molecule type" value="Genomic_DNA"/>
</dbReference>
<evidence type="ECO:0000313" key="4">
    <source>
        <dbReference type="Proteomes" id="UP000039217"/>
    </source>
</evidence>
<dbReference type="Proteomes" id="UP000039217">
    <property type="component" value="Unassembled WGS sequence"/>
</dbReference>
<sequence length="118" mass="12509">MAVGGPPPHTSSTDIDTPELKPRPTPPRRTTLTTGSAAARSSVSAIPVRIGTVSELRLLGRLMRTDNTLSVRVTLRPVTGVNAAIPESGMCSILNEGQLHRVVNDAPQTCPTSSWSNR</sequence>